<evidence type="ECO:0000313" key="9">
    <source>
        <dbReference type="EMBL" id="RZB39462.1"/>
    </source>
</evidence>
<dbReference type="GO" id="GO:0008649">
    <property type="term" value="F:rRNA methyltransferase activity"/>
    <property type="evidence" value="ECO:0007669"/>
    <property type="project" value="TreeGrafter"/>
</dbReference>
<evidence type="ECO:0000256" key="1">
    <source>
        <dbReference type="ARBA" id="ARBA00010632"/>
    </source>
</evidence>
<protein>
    <recommendedName>
        <fullName evidence="2">rRNA 2'-O-methyltransferase fibrillarin</fullName>
    </recommendedName>
    <alternativeName>
        <fullName evidence="7">Histone-glutamine methyltransferase</fullName>
    </alternativeName>
</protein>
<proteinExistence type="inferred from homology"/>
<comment type="catalytic activity">
    <reaction evidence="8">
        <text>L-glutaminyl-[histone H2A] + S-adenosyl-L-methionine = N(5)-methyl-L-glutaminyl-[histone H2A] + S-adenosyl-L-homocysteine + H(+)</text>
        <dbReference type="Rhea" id="RHEA:50904"/>
        <dbReference type="Rhea" id="RHEA-COMP:12837"/>
        <dbReference type="Rhea" id="RHEA-COMP:12839"/>
        <dbReference type="ChEBI" id="CHEBI:15378"/>
        <dbReference type="ChEBI" id="CHEBI:30011"/>
        <dbReference type="ChEBI" id="CHEBI:57856"/>
        <dbReference type="ChEBI" id="CHEBI:59789"/>
        <dbReference type="ChEBI" id="CHEBI:61891"/>
    </reaction>
</comment>
<dbReference type="EMBL" id="QDEB01127981">
    <property type="protein sequence ID" value="RZB39462.1"/>
    <property type="molecule type" value="Genomic_DNA"/>
</dbReference>
<keyword evidence="10" id="KW-1185">Reference proteome</keyword>
<evidence type="ECO:0000256" key="5">
    <source>
        <dbReference type="ARBA" id="ARBA00022679"/>
    </source>
</evidence>
<organism evidence="9 10">
    <name type="scientific">Asbolus verrucosus</name>
    <name type="common">Desert ironclad beetle</name>
    <dbReference type="NCBI Taxonomy" id="1661398"/>
    <lineage>
        <taxon>Eukaryota</taxon>
        <taxon>Metazoa</taxon>
        <taxon>Ecdysozoa</taxon>
        <taxon>Arthropoda</taxon>
        <taxon>Hexapoda</taxon>
        <taxon>Insecta</taxon>
        <taxon>Pterygota</taxon>
        <taxon>Neoptera</taxon>
        <taxon>Endopterygota</taxon>
        <taxon>Coleoptera</taxon>
        <taxon>Polyphaga</taxon>
        <taxon>Cucujiformia</taxon>
        <taxon>Tenebrionidae</taxon>
        <taxon>Pimeliinae</taxon>
        <taxon>Asbolus</taxon>
    </lineage>
</organism>
<dbReference type="GO" id="GO:0015030">
    <property type="term" value="C:Cajal body"/>
    <property type="evidence" value="ECO:0007669"/>
    <property type="project" value="TreeGrafter"/>
</dbReference>
<reference evidence="9 10" key="1">
    <citation type="submission" date="2017-03" db="EMBL/GenBank/DDBJ databases">
        <title>Genome of the blue death feigning beetle - Asbolus verrucosus.</title>
        <authorList>
            <person name="Rider S.D."/>
        </authorList>
    </citation>
    <scope>NUCLEOTIDE SEQUENCE [LARGE SCALE GENOMIC DNA]</scope>
    <source>
        <strain evidence="9">Butters</strain>
        <tissue evidence="9">Head and leg muscle</tissue>
    </source>
</reference>
<dbReference type="GO" id="GO:0031428">
    <property type="term" value="C:box C/D methylation guide snoRNP complex"/>
    <property type="evidence" value="ECO:0007669"/>
    <property type="project" value="TreeGrafter"/>
</dbReference>
<keyword evidence="5 9" id="KW-0808">Transferase</keyword>
<dbReference type="GO" id="GO:0003723">
    <property type="term" value="F:RNA binding"/>
    <property type="evidence" value="ECO:0007669"/>
    <property type="project" value="UniProtKB-KW"/>
</dbReference>
<dbReference type="GO" id="GO:0000494">
    <property type="term" value="P:box C/D sno(s)RNA 3'-end processing"/>
    <property type="evidence" value="ECO:0007669"/>
    <property type="project" value="TreeGrafter"/>
</dbReference>
<evidence type="ECO:0000256" key="7">
    <source>
        <dbReference type="ARBA" id="ARBA00032245"/>
    </source>
</evidence>
<dbReference type="InterPro" id="IPR029063">
    <property type="entry name" value="SAM-dependent_MTases_sf"/>
</dbReference>
<gene>
    <name evidence="9" type="ORF">BDFB_003692</name>
</gene>
<comment type="similarity">
    <text evidence="1">Belongs to the methyltransferase superfamily. Fibrillarin family.</text>
</comment>
<dbReference type="PANTHER" id="PTHR10335">
    <property type="entry name" value="RRNA 2-O-METHYLTRANSFERASE FIBRILLARIN"/>
    <property type="match status" value="1"/>
</dbReference>
<dbReference type="GO" id="GO:0032040">
    <property type="term" value="C:small-subunit processome"/>
    <property type="evidence" value="ECO:0007669"/>
    <property type="project" value="TreeGrafter"/>
</dbReference>
<dbReference type="AlphaFoldDB" id="A0A482V8C7"/>
<dbReference type="Gene3D" id="3.40.50.150">
    <property type="entry name" value="Vaccinia Virus protein VP39"/>
    <property type="match status" value="2"/>
</dbReference>
<sequence length="175" mass="18607">DFHLEAVEAVDVVVSEVAVADVVETVEVSVVGAAAEEEVEAALASAEVAAADVVVEVEAVEEEEAAVAVEAVLKVVKQSSSNLIDTRGSSSRGNDGNKIEYRVWNPFRSKLAAAILGGVDQIHMPPGTQPEAVFASEVKKLQADKLKPQEQITLEPYERDHAVVVGVFRPPPKVQ</sequence>
<evidence type="ECO:0000256" key="3">
    <source>
        <dbReference type="ARBA" id="ARBA00022552"/>
    </source>
</evidence>
<accession>A0A482V8C7</accession>
<feature type="non-terminal residue" evidence="9">
    <location>
        <position position="1"/>
    </location>
</feature>
<evidence type="ECO:0000256" key="8">
    <source>
        <dbReference type="ARBA" id="ARBA00047568"/>
    </source>
</evidence>
<evidence type="ECO:0000256" key="6">
    <source>
        <dbReference type="ARBA" id="ARBA00022884"/>
    </source>
</evidence>
<dbReference type="SMART" id="SM01206">
    <property type="entry name" value="Fibrillarin"/>
    <property type="match status" value="1"/>
</dbReference>
<comment type="caution">
    <text evidence="9">The sequence shown here is derived from an EMBL/GenBank/DDBJ whole genome shotgun (WGS) entry which is preliminary data.</text>
</comment>
<evidence type="ECO:0000313" key="10">
    <source>
        <dbReference type="Proteomes" id="UP000292052"/>
    </source>
</evidence>
<dbReference type="GO" id="GO:1990259">
    <property type="term" value="F:histone H2AQ104 methyltransferase activity"/>
    <property type="evidence" value="ECO:0007669"/>
    <property type="project" value="TreeGrafter"/>
</dbReference>
<dbReference type="Pfam" id="PF01269">
    <property type="entry name" value="Fibrillarin"/>
    <property type="match status" value="1"/>
</dbReference>
<name>A0A482V8C7_ASBVE</name>
<keyword evidence="3" id="KW-0698">rRNA processing</keyword>
<keyword evidence="6" id="KW-0694">RNA-binding</keyword>
<dbReference type="Proteomes" id="UP000292052">
    <property type="component" value="Unassembled WGS sequence"/>
</dbReference>
<evidence type="ECO:0000256" key="4">
    <source>
        <dbReference type="ARBA" id="ARBA00022603"/>
    </source>
</evidence>
<dbReference type="PANTHER" id="PTHR10335:SF17">
    <property type="entry name" value="FIBRILLARIN"/>
    <property type="match status" value="1"/>
</dbReference>
<dbReference type="STRING" id="1661398.A0A482V8C7"/>
<evidence type="ECO:0000256" key="2">
    <source>
        <dbReference type="ARBA" id="ARBA00015190"/>
    </source>
</evidence>
<dbReference type="OrthoDB" id="1859733at2759"/>
<keyword evidence="4 9" id="KW-0489">Methyltransferase</keyword>
<dbReference type="InterPro" id="IPR000692">
    <property type="entry name" value="Fibrillarin"/>
</dbReference>